<feature type="signal peptide" evidence="1">
    <location>
        <begin position="1"/>
        <end position="22"/>
    </location>
</feature>
<evidence type="ECO:0000313" key="3">
    <source>
        <dbReference type="Proteomes" id="UP001290861"/>
    </source>
</evidence>
<feature type="chain" id="PRO_5047063113" evidence="1">
    <location>
        <begin position="23"/>
        <end position="374"/>
    </location>
</feature>
<evidence type="ECO:0000313" key="2">
    <source>
        <dbReference type="EMBL" id="MDZ8120159.1"/>
    </source>
</evidence>
<keyword evidence="3" id="KW-1185">Reference proteome</keyword>
<reference evidence="2 3" key="1">
    <citation type="journal article" date="2024" name="Appl. Environ. Microbiol.">
        <title>Pontiella agarivorans sp. nov., a novel marine anaerobic bacterium capable of degrading macroalgal polysaccharides and fixing nitrogen.</title>
        <authorList>
            <person name="Liu N."/>
            <person name="Kivenson V."/>
            <person name="Peng X."/>
            <person name="Cui Z."/>
            <person name="Lankiewicz T.S."/>
            <person name="Gosselin K.M."/>
            <person name="English C.J."/>
            <person name="Blair E.M."/>
            <person name="O'Malley M.A."/>
            <person name="Valentine D.L."/>
        </authorList>
    </citation>
    <scope>NUCLEOTIDE SEQUENCE [LARGE SCALE GENOMIC DNA]</scope>
    <source>
        <strain evidence="2 3">NLcol2</strain>
    </source>
</reference>
<dbReference type="Proteomes" id="UP001290861">
    <property type="component" value="Unassembled WGS sequence"/>
</dbReference>
<proteinExistence type="predicted"/>
<dbReference type="EMBL" id="JARVCO010000012">
    <property type="protein sequence ID" value="MDZ8120159.1"/>
    <property type="molecule type" value="Genomic_DNA"/>
</dbReference>
<name>A0ABU5N129_9BACT</name>
<dbReference type="RefSeq" id="WP_322609934.1">
    <property type="nucleotide sequence ID" value="NZ_JARVCO010000012.1"/>
</dbReference>
<evidence type="ECO:0000256" key="1">
    <source>
        <dbReference type="SAM" id="SignalP"/>
    </source>
</evidence>
<dbReference type="InterPro" id="IPR010870">
    <property type="entry name" value="Porin_O/P"/>
</dbReference>
<accession>A0ABU5N129</accession>
<dbReference type="Pfam" id="PF07396">
    <property type="entry name" value="Porin_O_P"/>
    <property type="match status" value="1"/>
</dbReference>
<dbReference type="InterPro" id="IPR023614">
    <property type="entry name" value="Porin_dom_sf"/>
</dbReference>
<protein>
    <submittedName>
        <fullName evidence="2">Porin</fullName>
    </submittedName>
</protein>
<keyword evidence="1" id="KW-0732">Signal</keyword>
<comment type="caution">
    <text evidence="2">The sequence shown here is derived from an EMBL/GenBank/DDBJ whole genome shotgun (WGS) entry which is preliminary data.</text>
</comment>
<gene>
    <name evidence="2" type="ORF">P9H32_16125</name>
</gene>
<organism evidence="2 3">
    <name type="scientific">Pontiella agarivorans</name>
    <dbReference type="NCBI Taxonomy" id="3038953"/>
    <lineage>
        <taxon>Bacteria</taxon>
        <taxon>Pseudomonadati</taxon>
        <taxon>Kiritimatiellota</taxon>
        <taxon>Kiritimatiellia</taxon>
        <taxon>Kiritimatiellales</taxon>
        <taxon>Pontiellaceae</taxon>
        <taxon>Pontiella</taxon>
    </lineage>
</organism>
<dbReference type="Gene3D" id="2.40.160.10">
    <property type="entry name" value="Porin"/>
    <property type="match status" value="1"/>
</dbReference>
<sequence length="374" mass="41382">MKKERIQGMIALLVLTALTAVAKESSVYDEIWGTAAYENDEAAVLQKLAFVGRLQGDAYSFGGDSKHNEDLIWRRLRLGLKTQLFQDWLIHIEGDFDLNEIENWDAFNNRLTDSYIGWAPSAKVKMKVGKQSAGFTLDGATSSKKLIAPERSIVAGNLWFGTEYFTGSAVYGEVGNGSYKAGAYSSSGESGFGHFESGYFTLLSGGIKVGANSTLRLDYVFNDTDYDSRRGYGTSKLNHIAALVYKTQLNEKLGLWADIAGGIGNSDEGMSDLLGVDIMPFYNFTENLQLVLQYAGVTSLEGDVDVNMARYASRNVNRDKVETAHNLLLGFNWYLYGHKLKWQNAVEYNYGKNRAGSGDDYNGYGLTSALRISW</sequence>